<keyword evidence="3" id="KW-0547">Nucleotide-binding</keyword>
<accession>A0AAW1INM5</accession>
<feature type="transmembrane region" description="Helical" evidence="5">
    <location>
        <begin position="231"/>
        <end position="252"/>
    </location>
</feature>
<keyword evidence="5" id="KW-0472">Membrane</keyword>
<evidence type="ECO:0000313" key="8">
    <source>
        <dbReference type="EMBL" id="KAK9691172.1"/>
    </source>
</evidence>
<dbReference type="GO" id="GO:0016405">
    <property type="term" value="F:CoA-ligase activity"/>
    <property type="evidence" value="ECO:0007669"/>
    <property type="project" value="TreeGrafter"/>
</dbReference>
<dbReference type="InterPro" id="IPR018247">
    <property type="entry name" value="EF_Hand_1_Ca_BS"/>
</dbReference>
<dbReference type="InterPro" id="IPR000873">
    <property type="entry name" value="AMP-dep_synth/lig_dom"/>
</dbReference>
<feature type="transmembrane region" description="Helical" evidence="5">
    <location>
        <begin position="90"/>
        <end position="113"/>
    </location>
</feature>
<dbReference type="PANTHER" id="PTHR24096">
    <property type="entry name" value="LONG-CHAIN-FATTY-ACID--COA LIGASE"/>
    <property type="match status" value="1"/>
</dbReference>
<keyword evidence="9" id="KW-1185">Reference proteome</keyword>
<keyword evidence="5" id="KW-0812">Transmembrane</keyword>
<dbReference type="GO" id="GO:0005524">
    <property type="term" value="F:ATP binding"/>
    <property type="evidence" value="ECO:0007669"/>
    <property type="project" value="UniProtKB-KW"/>
</dbReference>
<feature type="domain" description="AMP-binding enzyme C-terminal" evidence="7">
    <location>
        <begin position="451"/>
        <end position="526"/>
    </location>
</feature>
<dbReference type="CDD" id="cd05904">
    <property type="entry name" value="4CL"/>
    <property type="match status" value="1"/>
</dbReference>
<sequence>MKSSGYGNDGIYRSHRPPLILPTNPNLNMVSFLFQNISLYPDQPALIDSDSGKIVTFSDLKSMVTNVSHGIINLGIEKGDVVMIFAPNSIQYPVIFLGIIAAGAIATTVNPVYTVFEIKKQVNDCKPKLIVTVPELWDKVKDLNLPVVMLGCKGDQNLVSKLKLVYFSDLVNGCYEELPKVLVKQSDTAALLYSSGTTGVSKGVILSHRNFIAASVMATYDQESEGERHNVFLCVVPMFHVLGLSIILYSQLKMGNAVVSMSKFDFEVMLKAVQKYRVTHLWIVPPIILALAKQGIVKKYDLSSLKQIGSGAAPLGKELMLECSKIVPNARIMQGYGMTETCGLISLEHPRLGNRHSGSTGMLVSGVEAQLVDVDTLEPLPPNQQGEVWVRGPNIMEGYFNNGGAKELSIDNDGWLRTGDLGYFDEEGNLYLVDRIKELIKYKGYQVPPAELESVLLSHPEILDAAVIPFPDVEAGEVPIAYVIPSPRSSLTERDVMMFVANQVAPYKRIRKVTFVESIPKSAAGKLLRRELIQKSRSKL</sequence>
<dbReference type="Pfam" id="PF13193">
    <property type="entry name" value="AMP-binding_C"/>
    <property type="match status" value="1"/>
</dbReference>
<dbReference type="InterPro" id="IPR025110">
    <property type="entry name" value="AMP-bd_C"/>
</dbReference>
<dbReference type="EMBL" id="JBDFQZ010000009">
    <property type="protein sequence ID" value="KAK9691172.1"/>
    <property type="molecule type" value="Genomic_DNA"/>
</dbReference>
<evidence type="ECO:0000313" key="9">
    <source>
        <dbReference type="Proteomes" id="UP001443914"/>
    </source>
</evidence>
<dbReference type="Gene3D" id="3.40.50.12780">
    <property type="entry name" value="N-terminal domain of ligase-like"/>
    <property type="match status" value="1"/>
</dbReference>
<gene>
    <name evidence="8" type="ORF">RND81_09G181000</name>
</gene>
<evidence type="ECO:0008006" key="10">
    <source>
        <dbReference type="Google" id="ProtNLM"/>
    </source>
</evidence>
<keyword evidence="5" id="KW-1133">Transmembrane helix</keyword>
<evidence type="ECO:0000256" key="5">
    <source>
        <dbReference type="SAM" id="Phobius"/>
    </source>
</evidence>
<evidence type="ECO:0000256" key="2">
    <source>
        <dbReference type="ARBA" id="ARBA00022598"/>
    </source>
</evidence>
<protein>
    <recommendedName>
        <fullName evidence="10">4-coumarate--CoA ligase</fullName>
    </recommendedName>
</protein>
<evidence type="ECO:0000256" key="3">
    <source>
        <dbReference type="ARBA" id="ARBA00022741"/>
    </source>
</evidence>
<dbReference type="Proteomes" id="UP001443914">
    <property type="component" value="Unassembled WGS sequence"/>
</dbReference>
<reference evidence="8" key="1">
    <citation type="submission" date="2024-03" db="EMBL/GenBank/DDBJ databases">
        <title>WGS assembly of Saponaria officinalis var. Norfolk2.</title>
        <authorList>
            <person name="Jenkins J."/>
            <person name="Shu S."/>
            <person name="Grimwood J."/>
            <person name="Barry K."/>
            <person name="Goodstein D."/>
            <person name="Schmutz J."/>
            <person name="Leebens-Mack J."/>
            <person name="Osbourn A."/>
        </authorList>
    </citation>
    <scope>NUCLEOTIDE SEQUENCE [LARGE SCALE GENOMIC DNA]</scope>
    <source>
        <strain evidence="8">JIC</strain>
    </source>
</reference>
<dbReference type="PROSITE" id="PS00018">
    <property type="entry name" value="EF_HAND_1"/>
    <property type="match status" value="1"/>
</dbReference>
<evidence type="ECO:0000256" key="1">
    <source>
        <dbReference type="ARBA" id="ARBA00006432"/>
    </source>
</evidence>
<dbReference type="InterPro" id="IPR042099">
    <property type="entry name" value="ANL_N_sf"/>
</dbReference>
<evidence type="ECO:0000256" key="4">
    <source>
        <dbReference type="ARBA" id="ARBA00022840"/>
    </source>
</evidence>
<dbReference type="FunFam" id="3.40.50.12780:FF:000003">
    <property type="entry name" value="Long-chain-fatty-acid--CoA ligase FadD"/>
    <property type="match status" value="1"/>
</dbReference>
<proteinExistence type="inferred from homology"/>
<dbReference type="PROSITE" id="PS00455">
    <property type="entry name" value="AMP_BINDING"/>
    <property type="match status" value="1"/>
</dbReference>
<dbReference type="PANTHER" id="PTHR24096:SF425">
    <property type="entry name" value="4-COUMARATE--COA LIGASE-LIKE 7"/>
    <property type="match status" value="1"/>
</dbReference>
<dbReference type="InterPro" id="IPR045851">
    <property type="entry name" value="AMP-bd_C_sf"/>
</dbReference>
<keyword evidence="4" id="KW-0067">ATP-binding</keyword>
<dbReference type="FunFam" id="3.30.300.30:FF:000007">
    <property type="entry name" value="4-coumarate--CoA ligase 2"/>
    <property type="match status" value="1"/>
</dbReference>
<comment type="caution">
    <text evidence="8">The sequence shown here is derived from an EMBL/GenBank/DDBJ whole genome shotgun (WGS) entry which is preliminary data.</text>
</comment>
<name>A0AAW1INM5_SAPOF</name>
<dbReference type="Pfam" id="PF00501">
    <property type="entry name" value="AMP-binding"/>
    <property type="match status" value="1"/>
</dbReference>
<keyword evidence="2" id="KW-0436">Ligase</keyword>
<feature type="domain" description="AMP-dependent synthetase/ligase" evidence="6">
    <location>
        <begin position="36"/>
        <end position="400"/>
    </location>
</feature>
<dbReference type="InterPro" id="IPR020845">
    <property type="entry name" value="AMP-binding_CS"/>
</dbReference>
<evidence type="ECO:0000259" key="7">
    <source>
        <dbReference type="Pfam" id="PF13193"/>
    </source>
</evidence>
<organism evidence="8 9">
    <name type="scientific">Saponaria officinalis</name>
    <name type="common">Common soapwort</name>
    <name type="synonym">Lychnis saponaria</name>
    <dbReference type="NCBI Taxonomy" id="3572"/>
    <lineage>
        <taxon>Eukaryota</taxon>
        <taxon>Viridiplantae</taxon>
        <taxon>Streptophyta</taxon>
        <taxon>Embryophyta</taxon>
        <taxon>Tracheophyta</taxon>
        <taxon>Spermatophyta</taxon>
        <taxon>Magnoliopsida</taxon>
        <taxon>eudicotyledons</taxon>
        <taxon>Gunneridae</taxon>
        <taxon>Pentapetalae</taxon>
        <taxon>Caryophyllales</taxon>
        <taxon>Caryophyllaceae</taxon>
        <taxon>Caryophylleae</taxon>
        <taxon>Saponaria</taxon>
    </lineage>
</organism>
<dbReference type="SUPFAM" id="SSF56801">
    <property type="entry name" value="Acetyl-CoA synthetase-like"/>
    <property type="match status" value="1"/>
</dbReference>
<comment type="similarity">
    <text evidence="1">Belongs to the ATP-dependent AMP-binding enzyme family.</text>
</comment>
<dbReference type="AlphaFoldDB" id="A0AAW1INM5"/>
<evidence type="ECO:0000259" key="6">
    <source>
        <dbReference type="Pfam" id="PF00501"/>
    </source>
</evidence>
<dbReference type="Gene3D" id="3.30.300.30">
    <property type="match status" value="1"/>
</dbReference>